<dbReference type="Proteomes" id="UP000004995">
    <property type="component" value="Unassembled WGS sequence"/>
</dbReference>
<protein>
    <submittedName>
        <fullName evidence="1">Uncharacterized protein</fullName>
    </submittedName>
</protein>
<reference evidence="2" key="1">
    <citation type="journal article" date="2012" name="Nat. Biotechnol.">
        <title>Reference genome sequence of the model plant Setaria.</title>
        <authorList>
            <person name="Bennetzen J.L."/>
            <person name="Schmutz J."/>
            <person name="Wang H."/>
            <person name="Percifield R."/>
            <person name="Hawkins J."/>
            <person name="Pontaroli A.C."/>
            <person name="Estep M."/>
            <person name="Feng L."/>
            <person name="Vaughn J.N."/>
            <person name="Grimwood J."/>
            <person name="Jenkins J."/>
            <person name="Barry K."/>
            <person name="Lindquist E."/>
            <person name="Hellsten U."/>
            <person name="Deshpande S."/>
            <person name="Wang X."/>
            <person name="Wu X."/>
            <person name="Mitros T."/>
            <person name="Triplett J."/>
            <person name="Yang X."/>
            <person name="Ye C.Y."/>
            <person name="Mauro-Herrera M."/>
            <person name="Wang L."/>
            <person name="Li P."/>
            <person name="Sharma M."/>
            <person name="Sharma R."/>
            <person name="Ronald P.C."/>
            <person name="Panaud O."/>
            <person name="Kellogg E.A."/>
            <person name="Brutnell T.P."/>
            <person name="Doust A.N."/>
            <person name="Tuskan G.A."/>
            <person name="Rokhsar D."/>
            <person name="Devos K.M."/>
        </authorList>
    </citation>
    <scope>NUCLEOTIDE SEQUENCE [LARGE SCALE GENOMIC DNA]</scope>
    <source>
        <strain evidence="2">cv. Yugu1</strain>
    </source>
</reference>
<organism evidence="1 2">
    <name type="scientific">Setaria italica</name>
    <name type="common">Foxtail millet</name>
    <name type="synonym">Panicum italicum</name>
    <dbReference type="NCBI Taxonomy" id="4555"/>
    <lineage>
        <taxon>Eukaryota</taxon>
        <taxon>Viridiplantae</taxon>
        <taxon>Streptophyta</taxon>
        <taxon>Embryophyta</taxon>
        <taxon>Tracheophyta</taxon>
        <taxon>Spermatophyta</taxon>
        <taxon>Magnoliopsida</taxon>
        <taxon>Liliopsida</taxon>
        <taxon>Poales</taxon>
        <taxon>Poaceae</taxon>
        <taxon>PACMAD clade</taxon>
        <taxon>Panicoideae</taxon>
        <taxon>Panicodae</taxon>
        <taxon>Paniceae</taxon>
        <taxon>Cenchrinae</taxon>
        <taxon>Setaria</taxon>
    </lineage>
</organism>
<name>K3YY96_SETIT</name>
<reference evidence="1" key="2">
    <citation type="submission" date="2018-08" db="UniProtKB">
        <authorList>
            <consortium name="EnsemblPlants"/>
        </authorList>
    </citation>
    <scope>IDENTIFICATION</scope>
    <source>
        <strain evidence="1">Yugu1</strain>
    </source>
</reference>
<dbReference type="EnsemblPlants" id="KQL29025">
    <property type="protein sequence ID" value="KQL29025"/>
    <property type="gene ID" value="SETIT_019246mg"/>
</dbReference>
<evidence type="ECO:0000313" key="2">
    <source>
        <dbReference type="Proteomes" id="UP000004995"/>
    </source>
</evidence>
<dbReference type="HOGENOM" id="CLU_1606942_0_0_1"/>
<dbReference type="OMA" id="ASAHCAN"/>
<accession>K3YY96</accession>
<dbReference type="EMBL" id="AGNK02000159">
    <property type="status" value="NOT_ANNOTATED_CDS"/>
    <property type="molecule type" value="Genomic_DNA"/>
</dbReference>
<dbReference type="FunCoup" id="K3YY96">
    <property type="interactions" value="150"/>
</dbReference>
<sequence length="166" mass="18677">IHMYKDMPAILARQVKVSNLGFDWRGIQRKKDAGQNRIFIHRQPADMRLKGRCHNCEDRIRAKSDYCSPACKIVRKPNGKNANLVRDLVNVEFDEEPVRDVFCLGCLRAFASAHCANHTLHVHGADAEGGAAPNHAPVLVEIVEQDGWKLIAEDVIGQPVHLERLK</sequence>
<evidence type="ECO:0000313" key="1">
    <source>
        <dbReference type="EnsemblPlants" id="KQL29025"/>
    </source>
</evidence>
<keyword evidence="2" id="KW-1185">Reference proteome</keyword>
<dbReference type="eggNOG" id="ENOG502R5JW">
    <property type="taxonomic scope" value="Eukaryota"/>
</dbReference>
<dbReference type="Gramene" id="KQL29025">
    <property type="protein sequence ID" value="KQL29025"/>
    <property type="gene ID" value="SETIT_019246mg"/>
</dbReference>
<dbReference type="InParanoid" id="K3YY96"/>
<dbReference type="AlphaFoldDB" id="K3YY96"/>
<proteinExistence type="predicted"/>